<dbReference type="EnsemblBacteria" id="BAC91783">
    <property type="protein sequence ID" value="BAC91783"/>
    <property type="gene ID" value="BAC91783"/>
</dbReference>
<dbReference type="STRING" id="251221.gene:10761359"/>
<evidence type="ECO:0000256" key="2">
    <source>
        <dbReference type="SAM" id="SignalP"/>
    </source>
</evidence>
<feature type="compositionally biased region" description="Low complexity" evidence="1">
    <location>
        <begin position="377"/>
        <end position="389"/>
    </location>
</feature>
<gene>
    <name evidence="4" type="ordered locus">glr3842</name>
</gene>
<dbReference type="InterPro" id="IPR001119">
    <property type="entry name" value="SLH_dom"/>
</dbReference>
<dbReference type="PhylomeDB" id="Q7NEN7"/>
<keyword evidence="5" id="KW-1185">Reference proteome</keyword>
<feature type="compositionally biased region" description="Low complexity" evidence="1">
    <location>
        <begin position="42"/>
        <end position="53"/>
    </location>
</feature>
<feature type="region of interest" description="Disordered" evidence="1">
    <location>
        <begin position="339"/>
        <end position="475"/>
    </location>
</feature>
<organism evidence="4 5">
    <name type="scientific">Gloeobacter violaceus (strain ATCC 29082 / PCC 7421)</name>
    <dbReference type="NCBI Taxonomy" id="251221"/>
    <lineage>
        <taxon>Bacteria</taxon>
        <taxon>Bacillati</taxon>
        <taxon>Cyanobacteriota</taxon>
        <taxon>Cyanophyceae</taxon>
        <taxon>Gloeobacterales</taxon>
        <taxon>Gloeobacteraceae</taxon>
        <taxon>Gloeobacter</taxon>
    </lineage>
</organism>
<reference evidence="4 5" key="1">
    <citation type="journal article" date="2003" name="DNA Res.">
        <title>Complete genome structure of Gloeobacter violaceus PCC 7421, a cyanobacterium that lacks thylakoids.</title>
        <authorList>
            <person name="Nakamura Y."/>
            <person name="Kaneko T."/>
            <person name="Sato S."/>
            <person name="Mimuro M."/>
            <person name="Miyashita H."/>
            <person name="Tsuchiya T."/>
            <person name="Sasamoto S."/>
            <person name="Watanabe A."/>
            <person name="Kawashima K."/>
            <person name="Kishida Y."/>
            <person name="Kiyokawa C."/>
            <person name="Kohara M."/>
            <person name="Matsumoto M."/>
            <person name="Matsuno A."/>
            <person name="Nakazaki N."/>
            <person name="Shimpo S."/>
            <person name="Takeuchi C."/>
            <person name="Yamada M."/>
            <person name="Tabata S."/>
        </authorList>
    </citation>
    <scope>NUCLEOTIDE SEQUENCE [LARGE SCALE GENOMIC DNA]</scope>
    <source>
        <strain evidence="5">ATCC 29082 / PCC 7421</strain>
    </source>
</reference>
<feature type="compositionally biased region" description="Polar residues" evidence="1">
    <location>
        <begin position="407"/>
        <end position="417"/>
    </location>
</feature>
<reference evidence="4 5" key="2">
    <citation type="journal article" date="2003" name="DNA Res.">
        <title>Complete genome structure of Gloeobacter violaceus PCC 7421, a cyanobacterium that lacks thylakoids (supplement).</title>
        <authorList>
            <person name="Nakamura Y."/>
            <person name="Kaneko T."/>
            <person name="Sato S."/>
            <person name="Mimuro M."/>
            <person name="Miyashita H."/>
            <person name="Tsuchiya T."/>
            <person name="Sasamoto S."/>
            <person name="Watanabe A."/>
            <person name="Kawashima K."/>
            <person name="Kishida Y."/>
            <person name="Kiyokawa C."/>
            <person name="Kohara M."/>
            <person name="Matsumoto M."/>
            <person name="Matsuno A."/>
            <person name="Nakazaki N."/>
            <person name="Shimpo S."/>
            <person name="Takeuchi C."/>
            <person name="Yamada M."/>
            <person name="Tabata S."/>
        </authorList>
    </citation>
    <scope>NUCLEOTIDE SEQUENCE [LARGE SCALE GENOMIC DNA]</scope>
    <source>
        <strain evidence="5">ATCC 29082 / PCC 7421</strain>
    </source>
</reference>
<dbReference type="PROSITE" id="PS51272">
    <property type="entry name" value="SLH"/>
    <property type="match status" value="2"/>
</dbReference>
<dbReference type="HOGENOM" id="CLU_481388_0_0_3"/>
<dbReference type="EMBL" id="BA000045">
    <property type="protein sequence ID" value="BAC91783.1"/>
    <property type="molecule type" value="Genomic_DNA"/>
</dbReference>
<dbReference type="Pfam" id="PF00395">
    <property type="entry name" value="SLH"/>
    <property type="match status" value="2"/>
</dbReference>
<dbReference type="eggNOG" id="COG2335">
    <property type="taxonomic scope" value="Bacteria"/>
</dbReference>
<feature type="chain" id="PRO_5004289105" evidence="2">
    <location>
        <begin position="25"/>
        <end position="599"/>
    </location>
</feature>
<dbReference type="KEGG" id="gvi:glr3842"/>
<name>Q7NEN7_GLOVI</name>
<dbReference type="Proteomes" id="UP000000557">
    <property type="component" value="Chromosome"/>
</dbReference>
<feature type="domain" description="SLH" evidence="3">
    <location>
        <begin position="174"/>
        <end position="238"/>
    </location>
</feature>
<evidence type="ECO:0000313" key="5">
    <source>
        <dbReference type="Proteomes" id="UP000000557"/>
    </source>
</evidence>
<keyword evidence="2" id="KW-0732">Signal</keyword>
<protein>
    <submittedName>
        <fullName evidence="4">Glr3842 protein</fullName>
    </submittedName>
</protein>
<feature type="compositionally biased region" description="Polar residues" evidence="1">
    <location>
        <begin position="436"/>
        <end position="446"/>
    </location>
</feature>
<feature type="signal peptide" evidence="2">
    <location>
        <begin position="1"/>
        <end position="24"/>
    </location>
</feature>
<sequence>MKRNWVVHVGLWLGLSGGISQVLAQEPAAPPTTDGAPPPELPSLAPAPSAPASDELDVRWTKPYAEAVQSKSDLIILGESLDATMSRIELARWLTNVFEIRPVAKKKDTPIKDVPKNSPDYLNVQALLQAGVMSTYPGNLFKPQGDLTRLEALAIFGRALKLAAPSKPAVESWLGLYSDTASVPQAGREFIAAAAQAGLVVNVPDAKKLGPDDVLTRGEVAVLMHQSLVYQKKLAAVEAPVAQIKIERPTIASIQVQPDAKVPPGQAVTVTAKGTPGAQAKFDLADLATDVAMQESSPGEYTGTYKVTDKDAIINPTVTVRLDRGGLTTQAQRIAKLEVGNARTAQAPRDTYPDDELPPMPSRSARRAGGFDDSYGSRSAAAPSSSPRPAYDDDGFPPAPPPNNNAGVSGSFDSYSTRGGYGNPNPYGAGPGSGSFGTSPYGNRSPGSLGGSFGTSPYYGTRPPGSSTFGTPGYGNPPIITRRSSGDLFSPPSPFDPVQRPNRLRIRQVSVDPANRVLHSGDVLTVSLEGDGGGKATFRILGYTGPITMKEITTGFYEATVQIGKNINVPGGTIEVALEREGQRTTRNINESINISSNR</sequence>
<feature type="region of interest" description="Disordered" evidence="1">
    <location>
        <begin position="27"/>
        <end position="53"/>
    </location>
</feature>
<dbReference type="OrthoDB" id="549764at2"/>
<feature type="domain" description="SLH" evidence="3">
    <location>
        <begin position="107"/>
        <end position="170"/>
    </location>
</feature>
<dbReference type="RefSeq" id="WP_011143830.1">
    <property type="nucleotide sequence ID" value="NC_005125.1"/>
</dbReference>
<evidence type="ECO:0000313" key="4">
    <source>
        <dbReference type="EMBL" id="BAC91783.1"/>
    </source>
</evidence>
<proteinExistence type="predicted"/>
<evidence type="ECO:0000256" key="1">
    <source>
        <dbReference type="SAM" id="MobiDB-lite"/>
    </source>
</evidence>
<accession>Q7NEN7</accession>
<evidence type="ECO:0000259" key="3">
    <source>
        <dbReference type="PROSITE" id="PS51272"/>
    </source>
</evidence>
<dbReference type="InParanoid" id="Q7NEN7"/>
<dbReference type="AlphaFoldDB" id="Q7NEN7"/>